<reference evidence="1" key="1">
    <citation type="submission" date="2021-06" db="EMBL/GenBank/DDBJ databases">
        <authorList>
            <person name="Kallberg Y."/>
            <person name="Tangrot J."/>
            <person name="Rosling A."/>
        </authorList>
    </citation>
    <scope>NUCLEOTIDE SEQUENCE</scope>
    <source>
        <strain evidence="1">IN212</strain>
    </source>
</reference>
<evidence type="ECO:0000313" key="1">
    <source>
        <dbReference type="EMBL" id="CAG8770539.1"/>
    </source>
</evidence>
<dbReference type="Proteomes" id="UP000789396">
    <property type="component" value="Unassembled WGS sequence"/>
</dbReference>
<dbReference type="EMBL" id="CAJVPZ010046182">
    <property type="protein sequence ID" value="CAG8770539.1"/>
    <property type="molecule type" value="Genomic_DNA"/>
</dbReference>
<gene>
    <name evidence="1" type="ORF">RFULGI_LOCUS15025</name>
</gene>
<comment type="caution">
    <text evidence="1">The sequence shown here is derived from an EMBL/GenBank/DDBJ whole genome shotgun (WGS) entry which is preliminary data.</text>
</comment>
<name>A0A9N9JB86_9GLOM</name>
<accession>A0A9N9JB86</accession>
<sequence length="43" mass="5167">YHQQQAYQSFLWPNDSPIVECGNYDNCDHRIKDDACWYNVEAE</sequence>
<evidence type="ECO:0000313" key="2">
    <source>
        <dbReference type="Proteomes" id="UP000789396"/>
    </source>
</evidence>
<proteinExistence type="predicted"/>
<keyword evidence="2" id="KW-1185">Reference proteome</keyword>
<dbReference type="AlphaFoldDB" id="A0A9N9JB86"/>
<organism evidence="1 2">
    <name type="scientific">Racocetra fulgida</name>
    <dbReference type="NCBI Taxonomy" id="60492"/>
    <lineage>
        <taxon>Eukaryota</taxon>
        <taxon>Fungi</taxon>
        <taxon>Fungi incertae sedis</taxon>
        <taxon>Mucoromycota</taxon>
        <taxon>Glomeromycotina</taxon>
        <taxon>Glomeromycetes</taxon>
        <taxon>Diversisporales</taxon>
        <taxon>Gigasporaceae</taxon>
        <taxon>Racocetra</taxon>
    </lineage>
</organism>
<dbReference type="OrthoDB" id="10533609at2759"/>
<feature type="non-terminal residue" evidence="1">
    <location>
        <position position="43"/>
    </location>
</feature>
<feature type="non-terminal residue" evidence="1">
    <location>
        <position position="1"/>
    </location>
</feature>
<protein>
    <submittedName>
        <fullName evidence="1">16489_t:CDS:1</fullName>
    </submittedName>
</protein>